<gene>
    <name evidence="7" type="primary">POLR1E</name>
</gene>
<dbReference type="AlphaFoldDB" id="A0A8B9T2L8"/>
<evidence type="ECO:0000256" key="2">
    <source>
        <dbReference type="ARBA" id="ARBA00009430"/>
    </source>
</evidence>
<reference evidence="7" key="2">
    <citation type="submission" date="2025-08" db="UniProtKB">
        <authorList>
            <consortium name="Ensembl"/>
        </authorList>
    </citation>
    <scope>IDENTIFICATION</scope>
</reference>
<dbReference type="GO" id="GO:0000428">
    <property type="term" value="C:DNA-directed RNA polymerase complex"/>
    <property type="evidence" value="ECO:0007669"/>
    <property type="project" value="UniProtKB-KW"/>
</dbReference>
<accession>A0A8B9T2L8</accession>
<dbReference type="Pfam" id="PF06870">
    <property type="entry name" value="RNA_pol_I_A49"/>
    <property type="match status" value="1"/>
</dbReference>
<evidence type="ECO:0000256" key="1">
    <source>
        <dbReference type="ARBA" id="ARBA00004604"/>
    </source>
</evidence>
<evidence type="ECO:0000256" key="6">
    <source>
        <dbReference type="SAM" id="MobiDB-lite"/>
    </source>
</evidence>
<evidence type="ECO:0000313" key="8">
    <source>
        <dbReference type="Proteomes" id="UP000694400"/>
    </source>
</evidence>
<evidence type="ECO:0000256" key="4">
    <source>
        <dbReference type="ARBA" id="ARBA00023163"/>
    </source>
</evidence>
<dbReference type="GO" id="GO:0006351">
    <property type="term" value="P:DNA-templated transcription"/>
    <property type="evidence" value="ECO:0007669"/>
    <property type="project" value="InterPro"/>
</dbReference>
<evidence type="ECO:0000256" key="5">
    <source>
        <dbReference type="ARBA" id="ARBA00023242"/>
    </source>
</evidence>
<dbReference type="GO" id="GO:0003677">
    <property type="term" value="F:DNA binding"/>
    <property type="evidence" value="ECO:0007669"/>
    <property type="project" value="InterPro"/>
</dbReference>
<organism evidence="7 8">
    <name type="scientific">Anas platyrhynchos</name>
    <name type="common">Mallard</name>
    <name type="synonym">Anas boschas</name>
    <dbReference type="NCBI Taxonomy" id="8839"/>
    <lineage>
        <taxon>Eukaryota</taxon>
        <taxon>Metazoa</taxon>
        <taxon>Chordata</taxon>
        <taxon>Craniata</taxon>
        <taxon>Vertebrata</taxon>
        <taxon>Euteleostomi</taxon>
        <taxon>Archelosauria</taxon>
        <taxon>Archosauria</taxon>
        <taxon>Dinosauria</taxon>
        <taxon>Saurischia</taxon>
        <taxon>Theropoda</taxon>
        <taxon>Coelurosauria</taxon>
        <taxon>Aves</taxon>
        <taxon>Neognathae</taxon>
        <taxon>Galloanserae</taxon>
        <taxon>Anseriformes</taxon>
        <taxon>Anatidae</taxon>
        <taxon>Anatinae</taxon>
        <taxon>Anas</taxon>
    </lineage>
</organism>
<keyword evidence="4" id="KW-0804">Transcription</keyword>
<proteinExistence type="inferred from homology"/>
<dbReference type="Proteomes" id="UP000694400">
    <property type="component" value="Chromosome Z"/>
</dbReference>
<protein>
    <submittedName>
        <fullName evidence="7">RNA polymerase I subunit E</fullName>
    </submittedName>
</protein>
<evidence type="ECO:0000313" key="7">
    <source>
        <dbReference type="Ensembl" id="ENSAPLP00020014634.1"/>
    </source>
</evidence>
<feature type="region of interest" description="Disordered" evidence="6">
    <location>
        <begin position="399"/>
        <end position="433"/>
    </location>
</feature>
<keyword evidence="3" id="KW-0240">DNA-directed RNA polymerase</keyword>
<name>A0A8B9T2L8_ANAPL</name>
<comment type="subcellular location">
    <subcellularLocation>
        <location evidence="1">Nucleus</location>
        <location evidence="1">Nucleolus</location>
    </subcellularLocation>
</comment>
<keyword evidence="5" id="KW-0539">Nucleus</keyword>
<reference evidence="7" key="1">
    <citation type="submission" date="2019-08" db="EMBL/GenBank/DDBJ databases">
        <title>Three high-quality genomes provides insights into domestication of ducks.</title>
        <authorList>
            <person name="Hou Z.C."/>
            <person name="Zhu F."/>
            <person name="Yin Z.T."/>
            <person name="Zhang F."/>
        </authorList>
    </citation>
    <scope>NUCLEOTIDE SEQUENCE [LARGE SCALE GENOMIC DNA]</scope>
</reference>
<evidence type="ECO:0000256" key="3">
    <source>
        <dbReference type="ARBA" id="ARBA00022478"/>
    </source>
</evidence>
<dbReference type="InterPro" id="IPR009668">
    <property type="entry name" value="RNA_pol-assoc_fac_A49-like"/>
</dbReference>
<dbReference type="PANTHER" id="PTHR14440">
    <property type="entry name" value="DNA-DIRECTED RNA POLYMERASE I SUBUNIT RPA49"/>
    <property type="match status" value="1"/>
</dbReference>
<reference evidence="7" key="3">
    <citation type="submission" date="2025-09" db="UniProtKB">
        <authorList>
            <consortium name="Ensembl"/>
        </authorList>
    </citation>
    <scope>IDENTIFICATION</scope>
</reference>
<dbReference type="GO" id="GO:0005730">
    <property type="term" value="C:nucleolus"/>
    <property type="evidence" value="ECO:0007669"/>
    <property type="project" value="UniProtKB-SubCell"/>
</dbReference>
<dbReference type="Ensembl" id="ENSAPLT00020015760.1">
    <property type="protein sequence ID" value="ENSAPLP00020014634.1"/>
    <property type="gene ID" value="ENSAPLG00020010637.1"/>
</dbReference>
<comment type="similarity">
    <text evidence="2">Belongs to the eukaryotic RPA49/POLR1E RNA polymerase subunit family.</text>
</comment>
<sequence length="433" mass="48259">MAAATWSYRGDPEAEQPALLVTFANGQLRRPAALRFRLYLSAAAAGPRGRRRRILVSDTERLSYVGSNFGSGAGRGSALCRYFVGVLNKDSGQMEVYNAEIFNMQPLLSGRKILYLTLDKWWLAGFSSWMQSVLSSAVCSPLCLSHAQVDLCIEAFGTSKQKRALNSRRMNAVGNDVLNTAVTKAAANVIDAKGVTALIQDVAQDDVQNMSVFLPPCHEDADKPEHVYKFEDILSPAEFEALKGPAAAFINITPEEVTKKTEEKSHCSFVLEELKFLPVDEKSRDYKARCLWFLDILIKFSFLKVIKKKHPMGPECPHIISRKLMKNFTSLTYNNGSVQNLISASMKTKIAAYVIALALHINKFQIDLTMLQNDMKLHESKMMDIAKAMRLKISKAKGLPGLENDQNHKLGTLSLPLPVQKTSGSQRKRRKMN</sequence>